<gene>
    <name evidence="2" type="ORF">K444DRAFT_439546</name>
</gene>
<reference evidence="2 3" key="1">
    <citation type="submission" date="2016-04" db="EMBL/GenBank/DDBJ databases">
        <title>A degradative enzymes factory behind the ericoid mycorrhizal symbiosis.</title>
        <authorList>
            <consortium name="DOE Joint Genome Institute"/>
            <person name="Martino E."/>
            <person name="Morin E."/>
            <person name="Grelet G."/>
            <person name="Kuo A."/>
            <person name="Kohler A."/>
            <person name="Daghino S."/>
            <person name="Barry K."/>
            <person name="Choi C."/>
            <person name="Cichocki N."/>
            <person name="Clum A."/>
            <person name="Copeland A."/>
            <person name="Hainaut M."/>
            <person name="Haridas S."/>
            <person name="Labutti K."/>
            <person name="Lindquist E."/>
            <person name="Lipzen A."/>
            <person name="Khouja H.-R."/>
            <person name="Murat C."/>
            <person name="Ohm R."/>
            <person name="Olson A."/>
            <person name="Spatafora J."/>
            <person name="Veneault-Fourrey C."/>
            <person name="Henrissat B."/>
            <person name="Grigoriev I."/>
            <person name="Martin F."/>
            <person name="Perotto S."/>
        </authorList>
    </citation>
    <scope>NUCLEOTIDE SEQUENCE [LARGE SCALE GENOMIC DNA]</scope>
    <source>
        <strain evidence="2 3">E</strain>
    </source>
</reference>
<protein>
    <submittedName>
        <fullName evidence="2">Uncharacterized protein</fullName>
    </submittedName>
</protein>
<keyword evidence="3" id="KW-1185">Reference proteome</keyword>
<dbReference type="OrthoDB" id="3439049at2759"/>
<feature type="compositionally biased region" description="Basic residues" evidence="1">
    <location>
        <begin position="11"/>
        <end position="29"/>
    </location>
</feature>
<proteinExistence type="predicted"/>
<accession>A0A2J6T5A8</accession>
<name>A0A2J6T5A8_9HELO</name>
<feature type="region of interest" description="Disordered" evidence="1">
    <location>
        <begin position="231"/>
        <end position="258"/>
    </location>
</feature>
<feature type="region of interest" description="Disordered" evidence="1">
    <location>
        <begin position="1"/>
        <end position="29"/>
    </location>
</feature>
<dbReference type="EMBL" id="KZ613828">
    <property type="protein sequence ID" value="PMD58206.1"/>
    <property type="molecule type" value="Genomic_DNA"/>
</dbReference>
<dbReference type="InParanoid" id="A0A2J6T5A8"/>
<sequence length="258" mass="29385">MGPVNGFTTTPHHRQNRRRERPGSRTRRTITRKSNVQFDCAEGLEYARDTSVPLPSDITRPSPLLRQNFDQSWQRWKAREAEERTLAEMDKMQLEQEQQRLFGGEVDDDELRRMGILYVGEDIAVDSESNTIVCGVPVESSGPMFSIRQGKPRRSRRSTWRSLPLYLSFSDLSNDADIARLLSFSTPPTPTIQHRPLTIQTHTDTLITPQFQISIRHFPVHFAQPIPFFPTLETGQSSPHRTTPLGPSPLSPNQKPGS</sequence>
<feature type="compositionally biased region" description="Polar residues" evidence="1">
    <location>
        <begin position="1"/>
        <end position="10"/>
    </location>
</feature>
<dbReference type="RefSeq" id="XP_024735110.1">
    <property type="nucleotide sequence ID" value="XM_024872830.1"/>
</dbReference>
<dbReference type="GeneID" id="36580910"/>
<organism evidence="2 3">
    <name type="scientific">Hyaloscypha bicolor E</name>
    <dbReference type="NCBI Taxonomy" id="1095630"/>
    <lineage>
        <taxon>Eukaryota</taxon>
        <taxon>Fungi</taxon>
        <taxon>Dikarya</taxon>
        <taxon>Ascomycota</taxon>
        <taxon>Pezizomycotina</taxon>
        <taxon>Leotiomycetes</taxon>
        <taxon>Helotiales</taxon>
        <taxon>Hyaloscyphaceae</taxon>
        <taxon>Hyaloscypha</taxon>
        <taxon>Hyaloscypha bicolor</taxon>
    </lineage>
</organism>
<evidence type="ECO:0000313" key="2">
    <source>
        <dbReference type="EMBL" id="PMD58206.1"/>
    </source>
</evidence>
<dbReference type="AlphaFoldDB" id="A0A2J6T5A8"/>
<evidence type="ECO:0000313" key="3">
    <source>
        <dbReference type="Proteomes" id="UP000235371"/>
    </source>
</evidence>
<dbReference type="Proteomes" id="UP000235371">
    <property type="component" value="Unassembled WGS sequence"/>
</dbReference>
<evidence type="ECO:0000256" key="1">
    <source>
        <dbReference type="SAM" id="MobiDB-lite"/>
    </source>
</evidence>